<dbReference type="SUPFAM" id="SSF52374">
    <property type="entry name" value="Nucleotidylyl transferase"/>
    <property type="match status" value="1"/>
</dbReference>
<gene>
    <name evidence="2" type="ORF">Daesc_004100</name>
</gene>
<evidence type="ECO:0008006" key="4">
    <source>
        <dbReference type="Google" id="ProtNLM"/>
    </source>
</evidence>
<comment type="caution">
    <text evidence="2">The sequence shown here is derived from an EMBL/GenBank/DDBJ whole genome shotgun (WGS) entry which is preliminary data.</text>
</comment>
<protein>
    <recommendedName>
        <fullName evidence="4">Cytidyltransferase-like domain-containing protein</fullName>
    </recommendedName>
</protein>
<proteinExistence type="predicted"/>
<sequence length="395" mass="45078">MAVNELEALSSLSITINEKEPSGVAEIHVTTKEIVNEDSEQPATNEVLPELSPPKKTVAYLGDYIEACHYNSGFTYQKNVPIFNDGDGHYRPQLKQGRVNRILFYPGVFNPPHRSHQAMVNCAFAGCQDLNVIAAIVLPLGDIIMYREYTQYASFMSDERMRLWRGDNGPHDWLWVYDTWSGFWMEFRPKLIEAVEKDGFELEFVFLGGPDHIGKDRVTHIPWDCPNMVVSDIGRKADFVKDDGTLHDLAGYETWQTPDFPEETRFKEAKDMPPWLIKSLADSMSVEKSDPEFLEKLHREYTRRMDGTRTCMAGPDLEDMWVRFIPAGENPIRVSATDIRRIIGETETEGLFGALKDLAMNPEILVGMMEESRRPWSGPDQECLEEEESAPTDKS</sequence>
<accession>A0AAX6MNB8</accession>
<feature type="region of interest" description="Disordered" evidence="1">
    <location>
        <begin position="370"/>
        <end position="395"/>
    </location>
</feature>
<keyword evidence="3" id="KW-1185">Reference proteome</keyword>
<dbReference type="AlphaFoldDB" id="A0AAX6MNB8"/>
<dbReference type="Gene3D" id="3.40.50.620">
    <property type="entry name" value="HUPs"/>
    <property type="match status" value="1"/>
</dbReference>
<name>A0AAX6MNB8_9PEZI</name>
<dbReference type="Proteomes" id="UP001369815">
    <property type="component" value="Unassembled WGS sequence"/>
</dbReference>
<evidence type="ECO:0000313" key="2">
    <source>
        <dbReference type="EMBL" id="KAK6954138.1"/>
    </source>
</evidence>
<dbReference type="EMBL" id="JBANMG010000004">
    <property type="protein sequence ID" value="KAK6954138.1"/>
    <property type="molecule type" value="Genomic_DNA"/>
</dbReference>
<reference evidence="2 3" key="1">
    <citation type="journal article" date="2024" name="Front Chem Biol">
        <title>Unveiling the potential of Daldinia eschscholtzii MFLUCC 19-0629 through bioactivity and bioinformatics studies for enhanced sustainable agriculture production.</title>
        <authorList>
            <person name="Brooks S."/>
            <person name="Weaver J.A."/>
            <person name="Klomchit A."/>
            <person name="Alharthi S.A."/>
            <person name="Onlamun T."/>
            <person name="Nurani R."/>
            <person name="Vong T.K."/>
            <person name="Alberti F."/>
            <person name="Greco C."/>
        </authorList>
    </citation>
    <scope>NUCLEOTIDE SEQUENCE [LARGE SCALE GENOMIC DNA]</scope>
    <source>
        <strain evidence="2">MFLUCC 19-0629</strain>
    </source>
</reference>
<feature type="compositionally biased region" description="Acidic residues" evidence="1">
    <location>
        <begin position="382"/>
        <end position="395"/>
    </location>
</feature>
<evidence type="ECO:0000313" key="3">
    <source>
        <dbReference type="Proteomes" id="UP001369815"/>
    </source>
</evidence>
<dbReference type="InterPro" id="IPR014729">
    <property type="entry name" value="Rossmann-like_a/b/a_fold"/>
</dbReference>
<evidence type="ECO:0000256" key="1">
    <source>
        <dbReference type="SAM" id="MobiDB-lite"/>
    </source>
</evidence>
<organism evidence="2 3">
    <name type="scientific">Daldinia eschscholtzii</name>
    <dbReference type="NCBI Taxonomy" id="292717"/>
    <lineage>
        <taxon>Eukaryota</taxon>
        <taxon>Fungi</taxon>
        <taxon>Dikarya</taxon>
        <taxon>Ascomycota</taxon>
        <taxon>Pezizomycotina</taxon>
        <taxon>Sordariomycetes</taxon>
        <taxon>Xylariomycetidae</taxon>
        <taxon>Xylariales</taxon>
        <taxon>Hypoxylaceae</taxon>
        <taxon>Daldinia</taxon>
    </lineage>
</organism>